<dbReference type="PANTHER" id="PTHR43080">
    <property type="entry name" value="CBS DOMAIN-CONTAINING PROTEIN CBSX3, MITOCHONDRIAL"/>
    <property type="match status" value="1"/>
</dbReference>
<dbReference type="Proteomes" id="UP000509579">
    <property type="component" value="Chromosome"/>
</dbReference>
<keyword evidence="1 2" id="KW-0129">CBS domain</keyword>
<dbReference type="InterPro" id="IPR046342">
    <property type="entry name" value="CBS_dom_sf"/>
</dbReference>
<dbReference type="Pfam" id="PF00571">
    <property type="entry name" value="CBS"/>
    <property type="match status" value="2"/>
</dbReference>
<protein>
    <submittedName>
        <fullName evidence="4">CBS domain-containing protein</fullName>
    </submittedName>
</protein>
<keyword evidence="5" id="KW-1185">Reference proteome</keyword>
<evidence type="ECO:0000313" key="5">
    <source>
        <dbReference type="Proteomes" id="UP000509579"/>
    </source>
</evidence>
<feature type="domain" description="CBS" evidence="3">
    <location>
        <begin position="1"/>
        <end position="71"/>
    </location>
</feature>
<gene>
    <name evidence="4" type="ORF">HUK68_05815</name>
</gene>
<dbReference type="InterPro" id="IPR000644">
    <property type="entry name" value="CBS_dom"/>
</dbReference>
<sequence>MTTVADILRGKGSAEVYSVRPEDSMLEALQRMAEYRVGALMVLDGGQARHIAGIVTERDYARKIVLQGRNSATTPVREVMTAAVHCVDMAQTCEECMALMTRQRIRHLPVLDAQQQLAGLVSIGDLVKAIISEQQFTIDQLEHYISGQRG</sequence>
<dbReference type="PROSITE" id="PS51371">
    <property type="entry name" value="CBS"/>
    <property type="match status" value="2"/>
</dbReference>
<dbReference type="KEGG" id="aant:HUK68_05815"/>
<evidence type="ECO:0000259" key="3">
    <source>
        <dbReference type="PROSITE" id="PS51371"/>
    </source>
</evidence>
<feature type="domain" description="CBS" evidence="3">
    <location>
        <begin position="80"/>
        <end position="136"/>
    </location>
</feature>
<dbReference type="SUPFAM" id="SSF54631">
    <property type="entry name" value="CBS-domain pair"/>
    <property type="match status" value="1"/>
</dbReference>
<evidence type="ECO:0000256" key="1">
    <source>
        <dbReference type="ARBA" id="ARBA00023122"/>
    </source>
</evidence>
<evidence type="ECO:0000313" key="4">
    <source>
        <dbReference type="EMBL" id="QKV52461.1"/>
    </source>
</evidence>
<evidence type="ECO:0000256" key="2">
    <source>
        <dbReference type="PROSITE-ProRule" id="PRU00703"/>
    </source>
</evidence>
<dbReference type="InterPro" id="IPR044725">
    <property type="entry name" value="CBSX3_CBS_dom"/>
</dbReference>
<dbReference type="Gene3D" id="3.10.580.10">
    <property type="entry name" value="CBS-domain"/>
    <property type="match status" value="1"/>
</dbReference>
<dbReference type="AlphaFoldDB" id="A0A6N1WZD4"/>
<dbReference type="EMBL" id="CP054840">
    <property type="protein sequence ID" value="QKV52461.1"/>
    <property type="molecule type" value="Genomic_DNA"/>
</dbReference>
<organism evidence="4 5">
    <name type="scientific">Comamonas antarctica</name>
    <dbReference type="NCBI Taxonomy" id="2743470"/>
    <lineage>
        <taxon>Bacteria</taxon>
        <taxon>Pseudomonadati</taxon>
        <taxon>Pseudomonadota</taxon>
        <taxon>Betaproteobacteria</taxon>
        <taxon>Burkholderiales</taxon>
        <taxon>Comamonadaceae</taxon>
        <taxon>Comamonas</taxon>
    </lineage>
</organism>
<dbReference type="InterPro" id="IPR051257">
    <property type="entry name" value="Diverse_CBS-Domain"/>
</dbReference>
<dbReference type="PANTHER" id="PTHR43080:SF2">
    <property type="entry name" value="CBS DOMAIN-CONTAINING PROTEIN"/>
    <property type="match status" value="1"/>
</dbReference>
<dbReference type="CDD" id="cd04623">
    <property type="entry name" value="CBS_pair_bac_euk"/>
    <property type="match status" value="1"/>
</dbReference>
<accession>A0A6N1WZD4</accession>
<proteinExistence type="predicted"/>
<dbReference type="SMART" id="SM00116">
    <property type="entry name" value="CBS"/>
    <property type="match status" value="2"/>
</dbReference>
<reference evidence="4 5" key="1">
    <citation type="submission" date="2020-06" db="EMBL/GenBank/DDBJ databases">
        <title>Acidovorax antarctica sp. nov., isolated from Corinth ice sheet soil, Antarctic Fields Peninsula.</title>
        <authorList>
            <person name="Xu Q."/>
            <person name="Peng F."/>
        </authorList>
    </citation>
    <scope>NUCLEOTIDE SEQUENCE [LARGE SCALE GENOMIC DNA]</scope>
    <source>
        <strain evidence="4 5">16-35-5</strain>
    </source>
</reference>
<name>A0A6N1WZD4_9BURK</name>
<dbReference type="RefSeq" id="WP_175503341.1">
    <property type="nucleotide sequence ID" value="NZ_CP054840.1"/>
</dbReference>